<sequence length="156" mass="15766">MKLKQVTLGVALALSGLAANAADVNLGADPDSFSVMAVGGNVNFFDTFSFSLTTESVVNATAVSFGGIRSGSAWSIVDSMDNLMAGTYSLTTIPASLASLTLGAGDYAVVVTGKGQASGGMYGVSVNVTPVPEPETYAMMLAGLAALGFLARRRQG</sequence>
<dbReference type="RefSeq" id="WP_137732121.1">
    <property type="nucleotide sequence ID" value="NZ_BJCL01000003.1"/>
</dbReference>
<protein>
    <recommendedName>
        <fullName evidence="2">Ice-binding protein C-terminal domain-containing protein</fullName>
    </recommendedName>
</protein>
<accession>A0A480ARN2</accession>
<evidence type="ECO:0000256" key="1">
    <source>
        <dbReference type="SAM" id="SignalP"/>
    </source>
</evidence>
<dbReference type="OrthoDB" id="6365843at2"/>
<keyword evidence="4" id="KW-1185">Reference proteome</keyword>
<dbReference type="Pfam" id="PF07589">
    <property type="entry name" value="PEP-CTERM"/>
    <property type="match status" value="1"/>
</dbReference>
<dbReference type="InterPro" id="IPR013424">
    <property type="entry name" value="Ice-binding_C"/>
</dbReference>
<keyword evidence="1" id="KW-0732">Signal</keyword>
<evidence type="ECO:0000313" key="4">
    <source>
        <dbReference type="Proteomes" id="UP000301751"/>
    </source>
</evidence>
<dbReference type="NCBIfam" id="NF038126">
    <property type="entry name" value="PEP_CTERM_FxDxF"/>
    <property type="match status" value="1"/>
</dbReference>
<feature type="domain" description="Ice-binding protein C-terminal" evidence="2">
    <location>
        <begin position="130"/>
        <end position="154"/>
    </location>
</feature>
<dbReference type="AlphaFoldDB" id="A0A480ARN2"/>
<proteinExistence type="predicted"/>
<evidence type="ECO:0000259" key="2">
    <source>
        <dbReference type="Pfam" id="PF07589"/>
    </source>
</evidence>
<dbReference type="NCBIfam" id="TIGR02595">
    <property type="entry name" value="PEP_CTERM"/>
    <property type="match status" value="1"/>
</dbReference>
<organism evidence="3 4">
    <name type="scientific">Pseudaquabacterium pictum</name>
    <dbReference type="NCBI Taxonomy" id="2315236"/>
    <lineage>
        <taxon>Bacteria</taxon>
        <taxon>Pseudomonadati</taxon>
        <taxon>Pseudomonadota</taxon>
        <taxon>Betaproteobacteria</taxon>
        <taxon>Burkholderiales</taxon>
        <taxon>Sphaerotilaceae</taxon>
        <taxon>Pseudaquabacterium</taxon>
    </lineage>
</organism>
<feature type="chain" id="PRO_5019758845" description="Ice-binding protein C-terminal domain-containing protein" evidence="1">
    <location>
        <begin position="22"/>
        <end position="156"/>
    </location>
</feature>
<dbReference type="Proteomes" id="UP000301751">
    <property type="component" value="Unassembled WGS sequence"/>
</dbReference>
<dbReference type="EMBL" id="BJCL01000003">
    <property type="protein sequence ID" value="GCL62355.1"/>
    <property type="molecule type" value="Genomic_DNA"/>
</dbReference>
<name>A0A480ARN2_9BURK</name>
<comment type="caution">
    <text evidence="3">The sequence shown here is derived from an EMBL/GenBank/DDBJ whole genome shotgun (WGS) entry which is preliminary data.</text>
</comment>
<reference evidence="4" key="1">
    <citation type="submission" date="2019-03" db="EMBL/GenBank/DDBJ databases">
        <title>Aquabacterium pictum sp.nov., the first bacteriochlorophyll a-containing freshwater bacterium in the genus Aquabacterium of the class Betaproteobacteria.</title>
        <authorList>
            <person name="Hirose S."/>
            <person name="Tank M."/>
            <person name="Hara E."/>
            <person name="Tamaki H."/>
            <person name="Takaichi S."/>
            <person name="Haruta S."/>
            <person name="Hanada S."/>
        </authorList>
    </citation>
    <scope>NUCLEOTIDE SEQUENCE [LARGE SCALE GENOMIC DNA]</scope>
    <source>
        <strain evidence="4">W35</strain>
    </source>
</reference>
<gene>
    <name evidence="3" type="ORF">AQPW35_14360</name>
</gene>
<evidence type="ECO:0000313" key="3">
    <source>
        <dbReference type="EMBL" id="GCL62355.1"/>
    </source>
</evidence>
<feature type="signal peptide" evidence="1">
    <location>
        <begin position="1"/>
        <end position="21"/>
    </location>
</feature>